<organism evidence="1 2">
    <name type="scientific">Nibea albiflora</name>
    <name type="common">Yellow drum</name>
    <name type="synonym">Corvina albiflora</name>
    <dbReference type="NCBI Taxonomy" id="240163"/>
    <lineage>
        <taxon>Eukaryota</taxon>
        <taxon>Metazoa</taxon>
        <taxon>Chordata</taxon>
        <taxon>Craniata</taxon>
        <taxon>Vertebrata</taxon>
        <taxon>Euteleostomi</taxon>
        <taxon>Actinopterygii</taxon>
        <taxon>Neopterygii</taxon>
        <taxon>Teleostei</taxon>
        <taxon>Neoteleostei</taxon>
        <taxon>Acanthomorphata</taxon>
        <taxon>Eupercaria</taxon>
        <taxon>Sciaenidae</taxon>
        <taxon>Nibea</taxon>
    </lineage>
</organism>
<comment type="caution">
    <text evidence="1">The sequence shown here is derived from an EMBL/GenBank/DDBJ whole genome shotgun (WGS) entry which is preliminary data.</text>
</comment>
<dbReference type="EMBL" id="CM024790">
    <property type="protein sequence ID" value="KAG8007407.1"/>
    <property type="molecule type" value="Genomic_DNA"/>
</dbReference>
<keyword evidence="2" id="KW-1185">Reference proteome</keyword>
<evidence type="ECO:0000313" key="1">
    <source>
        <dbReference type="EMBL" id="KAG8007407.1"/>
    </source>
</evidence>
<reference evidence="1" key="1">
    <citation type="submission" date="2020-04" db="EMBL/GenBank/DDBJ databases">
        <title>A chromosome-scale assembly and high-density genetic map of the yellow drum (Nibea albiflora) genome.</title>
        <authorList>
            <person name="Xu D."/>
            <person name="Zhang W."/>
            <person name="Chen R."/>
            <person name="Tan P."/>
            <person name="Wang L."/>
            <person name="Song H."/>
            <person name="Tian L."/>
            <person name="Zhu Q."/>
            <person name="Wang B."/>
        </authorList>
    </citation>
    <scope>NUCLEOTIDE SEQUENCE</scope>
    <source>
        <strain evidence="1">ZJHYS-2018</strain>
    </source>
</reference>
<gene>
    <name evidence="1" type="primary">GNL3L</name>
    <name evidence="1" type="ORF">GBF38_012929</name>
</gene>
<accession>A0ACB7EZQ5</accession>
<protein>
    <submittedName>
        <fullName evidence="1">Guanine nucleotide-binding protein-like 3-like protein</fullName>
    </submittedName>
</protein>
<evidence type="ECO:0000313" key="2">
    <source>
        <dbReference type="Proteomes" id="UP000805704"/>
    </source>
</evidence>
<sequence>MGKAFDWDELEKGNQEVLAESSCRDVQMGFCMETTGMTQGGQGEPPSGLAMVEESLEEPELKDETESMEDDQDPEFGPMTVEIKSQKSKADIAANDAASKAPGLKDILYVDPLQQGHALQAASKKRKKQQKRADKIATKLSDTLTSAMDFSFFD</sequence>
<name>A0ACB7EZQ5_NIBAL</name>
<proteinExistence type="predicted"/>
<dbReference type="Proteomes" id="UP000805704">
    <property type="component" value="Chromosome 2"/>
</dbReference>